<dbReference type="GO" id="GO:0006099">
    <property type="term" value="P:tricarboxylic acid cycle"/>
    <property type="evidence" value="ECO:0007669"/>
    <property type="project" value="InterPro"/>
</dbReference>
<gene>
    <name evidence="8" type="ORF">DVH24_002621</name>
</gene>
<keyword evidence="9" id="KW-1185">Reference proteome</keyword>
<proteinExistence type="inferred from homology"/>
<dbReference type="HAMAP" id="MF_00743">
    <property type="entry name" value="FumaraseC"/>
    <property type="match status" value="1"/>
</dbReference>
<dbReference type="NCBIfam" id="TIGR00979">
    <property type="entry name" value="fumC_II"/>
    <property type="match status" value="1"/>
</dbReference>
<dbReference type="Gene3D" id="1.10.40.30">
    <property type="entry name" value="Fumarase/aspartase (C-terminal domain)"/>
    <property type="match status" value="1"/>
</dbReference>
<organism evidence="8 9">
    <name type="scientific">Malus domestica</name>
    <name type="common">Apple</name>
    <name type="synonym">Pyrus malus</name>
    <dbReference type="NCBI Taxonomy" id="3750"/>
    <lineage>
        <taxon>Eukaryota</taxon>
        <taxon>Viridiplantae</taxon>
        <taxon>Streptophyta</taxon>
        <taxon>Embryophyta</taxon>
        <taxon>Tracheophyta</taxon>
        <taxon>Spermatophyta</taxon>
        <taxon>Magnoliopsida</taxon>
        <taxon>eudicotyledons</taxon>
        <taxon>Gunneridae</taxon>
        <taxon>Pentapetalae</taxon>
        <taxon>rosids</taxon>
        <taxon>fabids</taxon>
        <taxon>Rosales</taxon>
        <taxon>Rosaceae</taxon>
        <taxon>Amygdaloideae</taxon>
        <taxon>Maleae</taxon>
        <taxon>Malus</taxon>
    </lineage>
</organism>
<sequence length="571" mass="62312">MNLGLPNVDSYRPTHQPMSPIIRPKSELKTTNRFAFSPKASPVLARRPINWTLWTPPITQLPFHTSLHANGHVHPGELTPLAAFRYATSSRAYSTSFREERDTFGPINVPSDKLWGAQTQRSLQNFDIGGERERMPEPIVRAFGVLKKCAAKVNMEYGLDPTIGKAIMQAAQEVAEGKLNQHFPLVIWQTGSGTQSNMNVNEVIANRAAEILGHQRGEKFVHPNDHVNRSQSSNDTFPTVMHIASAKEINSRLIPNLQTLHAALHSKSEEFKDIVKIGRTHTQDATPLTLGQEFSGYSTQVKYGIERVLHTLPRMYQLAQGGTAVGTGLNTKKGFDVKIAAAVAEETKLPFVTAENKFEALAAHDAAVETSGALNTVATSLMKIANDIRFLGSGPRCGLGELILPENEPGSSIMPGKVNPTQCEALTMVCARVMGNNVAITVGGSNGHFELNVFKPMIASGLLQSLRLLGDASASFEKNCVRGIQANRERISKFLHESLMLVTSLNHKIGYDNAAAVAKTAHKEGSTLKAQVFESNKDATILQEAALKLRMLSSEEFDTIVVPEKMIGPTD</sequence>
<dbReference type="STRING" id="3750.A0A498KAJ6"/>
<feature type="domain" description="Fumarase C C-terminal" evidence="7">
    <location>
        <begin position="501"/>
        <end position="535"/>
    </location>
</feature>
<evidence type="ECO:0000256" key="4">
    <source>
        <dbReference type="ARBA" id="ARBA00051302"/>
    </source>
</evidence>
<dbReference type="InterPro" id="IPR005677">
    <property type="entry name" value="Fum_hydII"/>
</dbReference>
<evidence type="ECO:0000256" key="5">
    <source>
        <dbReference type="SAM" id="MobiDB-lite"/>
    </source>
</evidence>
<dbReference type="GO" id="GO:0004333">
    <property type="term" value="F:fumarate hydratase activity"/>
    <property type="evidence" value="ECO:0007669"/>
    <property type="project" value="UniProtKB-EC"/>
</dbReference>
<dbReference type="FunFam" id="1.20.200.10:FF:000001">
    <property type="entry name" value="Fumarate hydratase, mitochondrial"/>
    <property type="match status" value="1"/>
</dbReference>
<evidence type="ECO:0000313" key="8">
    <source>
        <dbReference type="EMBL" id="RXI02543.1"/>
    </source>
</evidence>
<dbReference type="Pfam" id="PF10415">
    <property type="entry name" value="FumaraseC_C"/>
    <property type="match status" value="1"/>
</dbReference>
<evidence type="ECO:0000256" key="3">
    <source>
        <dbReference type="ARBA" id="ARBA00023239"/>
    </source>
</evidence>
<dbReference type="PRINTS" id="PR00149">
    <property type="entry name" value="FUMRATELYASE"/>
</dbReference>
<dbReference type="EMBL" id="RDQH01000329">
    <property type="protein sequence ID" value="RXI02543.1"/>
    <property type="molecule type" value="Genomic_DNA"/>
</dbReference>
<dbReference type="InterPro" id="IPR000362">
    <property type="entry name" value="Fumarate_lyase_fam"/>
</dbReference>
<dbReference type="InterPro" id="IPR022761">
    <property type="entry name" value="Fumarate_lyase_N"/>
</dbReference>
<dbReference type="Pfam" id="PF00206">
    <property type="entry name" value="Lyase_1"/>
    <property type="match status" value="1"/>
</dbReference>
<keyword evidence="3" id="KW-0456">Lyase</keyword>
<dbReference type="SUPFAM" id="SSF48557">
    <property type="entry name" value="L-aspartase-like"/>
    <property type="match status" value="1"/>
</dbReference>
<dbReference type="FunFam" id="1.10.40.30:FF:000002">
    <property type="entry name" value="Fumarate hydratase class II"/>
    <property type="match status" value="1"/>
</dbReference>
<dbReference type="PANTHER" id="PTHR11444">
    <property type="entry name" value="ASPARTATEAMMONIA/ARGININOSUCCINATE/ADENYLOSUCCINATE LYASE"/>
    <property type="match status" value="1"/>
</dbReference>
<evidence type="ECO:0000313" key="9">
    <source>
        <dbReference type="Proteomes" id="UP000290289"/>
    </source>
</evidence>
<evidence type="ECO:0000256" key="1">
    <source>
        <dbReference type="ARBA" id="ARBA00009084"/>
    </source>
</evidence>
<dbReference type="PROSITE" id="PS00163">
    <property type="entry name" value="FUMARATE_LYASES"/>
    <property type="match status" value="1"/>
</dbReference>
<name>A0A498KAJ6_MALDO</name>
<dbReference type="GO" id="GO:0006108">
    <property type="term" value="P:malate metabolic process"/>
    <property type="evidence" value="ECO:0007669"/>
    <property type="project" value="TreeGrafter"/>
</dbReference>
<comment type="catalytic activity">
    <reaction evidence="4">
        <text>(S)-malate = fumarate + H2O</text>
        <dbReference type="Rhea" id="RHEA:12460"/>
        <dbReference type="ChEBI" id="CHEBI:15377"/>
        <dbReference type="ChEBI" id="CHEBI:15589"/>
        <dbReference type="ChEBI" id="CHEBI:29806"/>
        <dbReference type="EC" id="4.2.1.2"/>
    </reaction>
    <physiologicalReaction direction="left-to-right" evidence="4">
        <dbReference type="Rhea" id="RHEA:12461"/>
    </physiologicalReaction>
    <physiologicalReaction direction="right-to-left" evidence="4">
        <dbReference type="Rhea" id="RHEA:12462"/>
    </physiologicalReaction>
</comment>
<feature type="domain" description="Fumarate lyase N-terminal" evidence="6">
    <location>
        <begin position="105"/>
        <end position="435"/>
    </location>
</feature>
<dbReference type="GO" id="GO:0005739">
    <property type="term" value="C:mitochondrion"/>
    <property type="evidence" value="ECO:0007669"/>
    <property type="project" value="TreeGrafter"/>
</dbReference>
<dbReference type="Gene3D" id="1.10.275.10">
    <property type="entry name" value="Fumarase/aspartase (N-terminal domain)"/>
    <property type="match status" value="1"/>
</dbReference>
<dbReference type="Proteomes" id="UP000290289">
    <property type="component" value="Chromosome 3"/>
</dbReference>
<accession>A0A498KAJ6</accession>
<comment type="similarity">
    <text evidence="1">Belongs to the class-II fumarase/aspartase family. Fumarase subfamily.</text>
</comment>
<evidence type="ECO:0000259" key="6">
    <source>
        <dbReference type="Pfam" id="PF00206"/>
    </source>
</evidence>
<dbReference type="GO" id="GO:0006106">
    <property type="term" value="P:fumarate metabolic process"/>
    <property type="evidence" value="ECO:0007669"/>
    <property type="project" value="InterPro"/>
</dbReference>
<protein>
    <recommendedName>
        <fullName evidence="2">fumarate hydratase</fullName>
        <ecNumber evidence="2">4.2.1.2</ecNumber>
    </recommendedName>
</protein>
<dbReference type="CDD" id="cd01362">
    <property type="entry name" value="Fumarase_classII"/>
    <property type="match status" value="1"/>
</dbReference>
<dbReference type="InterPro" id="IPR024083">
    <property type="entry name" value="Fumarase/histidase_N"/>
</dbReference>
<dbReference type="EC" id="4.2.1.2" evidence="2"/>
<dbReference type="Gene3D" id="1.20.200.10">
    <property type="entry name" value="Fumarase/aspartase (Central domain)"/>
    <property type="match status" value="1"/>
</dbReference>
<dbReference type="GO" id="GO:0051262">
    <property type="term" value="P:protein tetramerization"/>
    <property type="evidence" value="ECO:0007669"/>
    <property type="project" value="UniProtKB-ARBA"/>
</dbReference>
<dbReference type="InterPro" id="IPR018951">
    <property type="entry name" value="Fumarase_C_C"/>
</dbReference>
<dbReference type="AlphaFoldDB" id="A0A498KAJ6"/>
<evidence type="ECO:0000259" key="7">
    <source>
        <dbReference type="Pfam" id="PF10415"/>
    </source>
</evidence>
<comment type="caution">
    <text evidence="8">The sequence shown here is derived from an EMBL/GenBank/DDBJ whole genome shotgun (WGS) entry which is preliminary data.</text>
</comment>
<dbReference type="PANTHER" id="PTHR11444:SF1">
    <property type="entry name" value="FUMARATE HYDRATASE, MITOCHONDRIAL"/>
    <property type="match status" value="1"/>
</dbReference>
<evidence type="ECO:0000256" key="2">
    <source>
        <dbReference type="ARBA" id="ARBA00012921"/>
    </source>
</evidence>
<dbReference type="InterPro" id="IPR020557">
    <property type="entry name" value="Fumarate_lyase_CS"/>
</dbReference>
<reference evidence="8 9" key="1">
    <citation type="submission" date="2018-10" db="EMBL/GenBank/DDBJ databases">
        <title>A high-quality apple genome assembly.</title>
        <authorList>
            <person name="Hu J."/>
        </authorList>
    </citation>
    <scope>NUCLEOTIDE SEQUENCE [LARGE SCALE GENOMIC DNA]</scope>
    <source>
        <strain evidence="9">cv. HFTH1</strain>
        <tissue evidence="8">Young leaf</tissue>
    </source>
</reference>
<dbReference type="FunFam" id="1.10.275.10:FF:000001">
    <property type="entry name" value="Fumarate hydratase, mitochondrial"/>
    <property type="match status" value="1"/>
</dbReference>
<feature type="region of interest" description="Disordered" evidence="5">
    <location>
        <begin position="1"/>
        <end position="21"/>
    </location>
</feature>
<dbReference type="InterPro" id="IPR008948">
    <property type="entry name" value="L-Aspartase-like"/>
</dbReference>